<sequence length="181" mass="20805">MITDMSGPIRDLTMIVTQTRDLAMSAVAIRDIEPGQEITISYIPLGMPTIHRKQALGNWGFNCTCDLCTAPPETREISDERRERLVEIYYAMQDETTNYDTLVELSRELVQLARDERLLARAPEYYQSLMRIFYSFGDQETAWKYGRMSLKLAEILSDPEGEFVSGIRRDLDGIDGFFREG</sequence>
<gene>
    <name evidence="1" type="ORF">VTJ49DRAFT_1866</name>
</gene>
<proteinExistence type="predicted"/>
<protein>
    <recommendedName>
        <fullName evidence="3">SET domain-containing protein</fullName>
    </recommendedName>
</protein>
<accession>A0ABR3VBK0</accession>
<dbReference type="PANTHER" id="PTHR47332:SF6">
    <property type="entry name" value="SET DOMAIN-CONTAINING PROTEIN"/>
    <property type="match status" value="1"/>
</dbReference>
<dbReference type="Proteomes" id="UP001583172">
    <property type="component" value="Unassembled WGS sequence"/>
</dbReference>
<dbReference type="EMBL" id="JAZGSY010000175">
    <property type="protein sequence ID" value="KAL1839098.1"/>
    <property type="molecule type" value="Genomic_DNA"/>
</dbReference>
<reference evidence="1 2" key="1">
    <citation type="journal article" date="2024" name="Commun. Biol.">
        <title>Comparative genomic analysis of thermophilic fungi reveals convergent evolutionary adaptations and gene losses.</title>
        <authorList>
            <person name="Steindorff A.S."/>
            <person name="Aguilar-Pontes M.V."/>
            <person name="Robinson A.J."/>
            <person name="Andreopoulos B."/>
            <person name="LaButti K."/>
            <person name="Kuo A."/>
            <person name="Mondo S."/>
            <person name="Riley R."/>
            <person name="Otillar R."/>
            <person name="Haridas S."/>
            <person name="Lipzen A."/>
            <person name="Grimwood J."/>
            <person name="Schmutz J."/>
            <person name="Clum A."/>
            <person name="Reid I.D."/>
            <person name="Moisan M.C."/>
            <person name="Butler G."/>
            <person name="Nguyen T.T.M."/>
            <person name="Dewar K."/>
            <person name="Conant G."/>
            <person name="Drula E."/>
            <person name="Henrissat B."/>
            <person name="Hansel C."/>
            <person name="Singer S."/>
            <person name="Hutchinson M.I."/>
            <person name="de Vries R.P."/>
            <person name="Natvig D.O."/>
            <person name="Powell A.J."/>
            <person name="Tsang A."/>
            <person name="Grigoriev I.V."/>
        </authorList>
    </citation>
    <scope>NUCLEOTIDE SEQUENCE [LARGE SCALE GENOMIC DNA]</scope>
    <source>
        <strain evidence="1 2">CBS 620.91</strain>
    </source>
</reference>
<dbReference type="Gene3D" id="2.170.270.10">
    <property type="entry name" value="SET domain"/>
    <property type="match status" value="1"/>
</dbReference>
<dbReference type="SUPFAM" id="SSF82199">
    <property type="entry name" value="SET domain"/>
    <property type="match status" value="1"/>
</dbReference>
<comment type="caution">
    <text evidence="1">The sequence shown here is derived from an EMBL/GenBank/DDBJ whole genome shotgun (WGS) entry which is preliminary data.</text>
</comment>
<dbReference type="InterPro" id="IPR046341">
    <property type="entry name" value="SET_dom_sf"/>
</dbReference>
<dbReference type="InterPro" id="IPR053185">
    <property type="entry name" value="SET_domain_protein"/>
</dbReference>
<dbReference type="PANTHER" id="PTHR47332">
    <property type="entry name" value="SET DOMAIN-CONTAINING PROTEIN 5"/>
    <property type="match status" value="1"/>
</dbReference>
<evidence type="ECO:0000313" key="2">
    <source>
        <dbReference type="Proteomes" id="UP001583172"/>
    </source>
</evidence>
<organism evidence="1 2">
    <name type="scientific">Humicola insolens</name>
    <name type="common">Soft-rot fungus</name>
    <dbReference type="NCBI Taxonomy" id="85995"/>
    <lineage>
        <taxon>Eukaryota</taxon>
        <taxon>Fungi</taxon>
        <taxon>Dikarya</taxon>
        <taxon>Ascomycota</taxon>
        <taxon>Pezizomycotina</taxon>
        <taxon>Sordariomycetes</taxon>
        <taxon>Sordariomycetidae</taxon>
        <taxon>Sordariales</taxon>
        <taxon>Chaetomiaceae</taxon>
        <taxon>Mycothermus</taxon>
    </lineage>
</organism>
<evidence type="ECO:0000313" key="1">
    <source>
        <dbReference type="EMBL" id="KAL1839098.1"/>
    </source>
</evidence>
<evidence type="ECO:0008006" key="3">
    <source>
        <dbReference type="Google" id="ProtNLM"/>
    </source>
</evidence>
<keyword evidence="2" id="KW-1185">Reference proteome</keyword>
<name>A0ABR3VBK0_HUMIN</name>
<dbReference type="CDD" id="cd20071">
    <property type="entry name" value="SET_SMYD"/>
    <property type="match status" value="1"/>
</dbReference>